<protein>
    <recommendedName>
        <fullName evidence="4">Lon-like helical domain-containing protein</fullName>
    </recommendedName>
</protein>
<comment type="caution">
    <text evidence="3">The sequence shown here is derived from an EMBL/GenBank/DDBJ whole genome shotgun (WGS) entry which is preliminary data.</text>
</comment>
<evidence type="ECO:0000259" key="2">
    <source>
        <dbReference type="Pfam" id="PF20437"/>
    </source>
</evidence>
<sequence>MNKSLKKTLNFKEVPVEKLRRRCDPKSLGFKSTDELKVHKDIIGQKRAVNALRLGLDIKSVGYNIFVTGLVGTGRKTAINYLLEETERIKNIPDDKLYVNNFKNPDMPRLIRLPAGQGRSLKKDMDGIVEYLLKNIPSIFESKDYKQRKKEVVESLKNKQKELIAVFEKKIAEEKFTLIRLQFGVFTKPAILPLIDGKPLNFDQLTVIVEKGKFPKEELQKLKEKHSELTDKMETVFKEMRYIEKEIRERLKSLDNEVVTPLVERRINEIKEKYKNEKVDEYLDEVKENILDNLDRFQKKTEKESIQLPEISAPSEDAFLEYQVNLLVDNYGAKKAPVIFETSPTYRNLFGTIEVTPGKFGSWQTDFTKIKAGSLLRADGGFLIIEALDTLIEPGVWQALKRTLRNRKIEIQNYAPFYMISISALKPELIDCDIKVAMVGDAFLYHILYNRDEDFKKIFKVRADFDSVMDVKLYVNNFKNPDMPRLIRLPAGQGRSLKKDMDGIVEYLLKNIPSIFESKDYKQRKKEVVESLKNKQKELIAVFEKKIAEEKFTLIRLQFGVFTKPAILPLIDGKPLNFDQLTVIVEKG</sequence>
<evidence type="ECO:0000259" key="1">
    <source>
        <dbReference type="Pfam" id="PF13654"/>
    </source>
</evidence>
<feature type="domain" description="Lon-like helical" evidence="2">
    <location>
        <begin position="97"/>
        <end position="126"/>
    </location>
</feature>
<feature type="domain" description="Lon protease AAA" evidence="1">
    <location>
        <begin position="334"/>
        <end position="466"/>
    </location>
</feature>
<dbReference type="InterPro" id="IPR046844">
    <property type="entry name" value="Lon-like_helical"/>
</dbReference>
<feature type="non-terminal residue" evidence="3">
    <location>
        <position position="588"/>
    </location>
</feature>
<evidence type="ECO:0008006" key="4">
    <source>
        <dbReference type="Google" id="ProtNLM"/>
    </source>
</evidence>
<dbReference type="Pfam" id="PF20437">
    <property type="entry name" value="LonC_helical"/>
    <property type="match status" value="2"/>
</dbReference>
<reference evidence="3" key="1">
    <citation type="journal article" date="2014" name="Front. Microbiol.">
        <title>High frequency of phylogenetically diverse reductive dehalogenase-homologous genes in deep subseafloor sedimentary metagenomes.</title>
        <authorList>
            <person name="Kawai M."/>
            <person name="Futagami T."/>
            <person name="Toyoda A."/>
            <person name="Takaki Y."/>
            <person name="Nishi S."/>
            <person name="Hori S."/>
            <person name="Arai W."/>
            <person name="Tsubouchi T."/>
            <person name="Morono Y."/>
            <person name="Uchiyama I."/>
            <person name="Ito T."/>
            <person name="Fujiyama A."/>
            <person name="Inagaki F."/>
            <person name="Takami H."/>
        </authorList>
    </citation>
    <scope>NUCLEOTIDE SEQUENCE</scope>
    <source>
        <strain evidence="3">Expedition CK06-06</strain>
    </source>
</reference>
<dbReference type="InterPro" id="IPR041699">
    <property type="entry name" value="AAA_32"/>
</dbReference>
<evidence type="ECO:0000313" key="3">
    <source>
        <dbReference type="EMBL" id="GAG65957.1"/>
    </source>
</evidence>
<dbReference type="Pfam" id="PF13654">
    <property type="entry name" value="AAA_32"/>
    <property type="match status" value="1"/>
</dbReference>
<accession>X1A757</accession>
<dbReference type="SUPFAM" id="SSF52540">
    <property type="entry name" value="P-loop containing nucleoside triphosphate hydrolases"/>
    <property type="match status" value="1"/>
</dbReference>
<dbReference type="Gene3D" id="3.40.50.300">
    <property type="entry name" value="P-loop containing nucleotide triphosphate hydrolases"/>
    <property type="match status" value="3"/>
</dbReference>
<proteinExistence type="predicted"/>
<dbReference type="InterPro" id="IPR027417">
    <property type="entry name" value="P-loop_NTPase"/>
</dbReference>
<feature type="domain" description="Lon-like helical" evidence="2">
    <location>
        <begin position="473"/>
        <end position="502"/>
    </location>
</feature>
<dbReference type="AlphaFoldDB" id="X1A757"/>
<gene>
    <name evidence="3" type="ORF">S01H4_00939</name>
</gene>
<name>X1A757_9ZZZZ</name>
<organism evidence="3">
    <name type="scientific">marine sediment metagenome</name>
    <dbReference type="NCBI Taxonomy" id="412755"/>
    <lineage>
        <taxon>unclassified sequences</taxon>
        <taxon>metagenomes</taxon>
        <taxon>ecological metagenomes</taxon>
    </lineage>
</organism>
<dbReference type="EMBL" id="BART01000152">
    <property type="protein sequence ID" value="GAG65957.1"/>
    <property type="molecule type" value="Genomic_DNA"/>
</dbReference>